<accession>A0A9Q3FPZ2</accession>
<sequence length="111" mass="13109">MSPVSLRDLGFQRHHPEDRVGLSRIKKTWKRTPWTQWWMAIHLGKSYPLCHLHSNSTETSNQSTERIWFKFFSSTNSSKTFFNGAWTTIGSTWHPTGQNLEQVSRRLFSKR</sequence>
<protein>
    <submittedName>
        <fullName evidence="1">Uncharacterized protein</fullName>
    </submittedName>
</protein>
<evidence type="ECO:0000313" key="1">
    <source>
        <dbReference type="EMBL" id="MBW0541322.1"/>
    </source>
</evidence>
<name>A0A9Q3FPZ2_9BASI</name>
<organism evidence="1 2">
    <name type="scientific">Austropuccinia psidii MF-1</name>
    <dbReference type="NCBI Taxonomy" id="1389203"/>
    <lineage>
        <taxon>Eukaryota</taxon>
        <taxon>Fungi</taxon>
        <taxon>Dikarya</taxon>
        <taxon>Basidiomycota</taxon>
        <taxon>Pucciniomycotina</taxon>
        <taxon>Pucciniomycetes</taxon>
        <taxon>Pucciniales</taxon>
        <taxon>Sphaerophragmiaceae</taxon>
        <taxon>Austropuccinia</taxon>
    </lineage>
</organism>
<reference evidence="1" key="1">
    <citation type="submission" date="2021-03" db="EMBL/GenBank/DDBJ databases">
        <title>Draft genome sequence of rust myrtle Austropuccinia psidii MF-1, a brazilian biotype.</title>
        <authorList>
            <person name="Quecine M.C."/>
            <person name="Pachon D.M.R."/>
            <person name="Bonatelli M.L."/>
            <person name="Correr F.H."/>
            <person name="Franceschini L.M."/>
            <person name="Leite T.F."/>
            <person name="Margarido G.R.A."/>
            <person name="Almeida C.A."/>
            <person name="Ferrarezi J.A."/>
            <person name="Labate C.A."/>
        </authorList>
    </citation>
    <scope>NUCLEOTIDE SEQUENCE</scope>
    <source>
        <strain evidence="1">MF-1</strain>
    </source>
</reference>
<comment type="caution">
    <text evidence="1">The sequence shown here is derived from an EMBL/GenBank/DDBJ whole genome shotgun (WGS) entry which is preliminary data.</text>
</comment>
<proteinExistence type="predicted"/>
<dbReference type="EMBL" id="AVOT02045994">
    <property type="protein sequence ID" value="MBW0541322.1"/>
    <property type="molecule type" value="Genomic_DNA"/>
</dbReference>
<keyword evidence="2" id="KW-1185">Reference proteome</keyword>
<dbReference type="AlphaFoldDB" id="A0A9Q3FPZ2"/>
<evidence type="ECO:0000313" key="2">
    <source>
        <dbReference type="Proteomes" id="UP000765509"/>
    </source>
</evidence>
<gene>
    <name evidence="1" type="ORF">O181_081037</name>
</gene>
<dbReference type="Proteomes" id="UP000765509">
    <property type="component" value="Unassembled WGS sequence"/>
</dbReference>